<dbReference type="SMART" id="SM00360">
    <property type="entry name" value="RRM"/>
    <property type="match status" value="2"/>
</dbReference>
<evidence type="ECO:0000256" key="2">
    <source>
        <dbReference type="ARBA" id="ARBA00004604"/>
    </source>
</evidence>
<comment type="caution">
    <text evidence="10">The sequence shown here is derived from an EMBL/GenBank/DDBJ whole genome shotgun (WGS) entry which is preliminary data.</text>
</comment>
<evidence type="ECO:0000256" key="5">
    <source>
        <dbReference type="ARBA" id="ARBA00022884"/>
    </source>
</evidence>
<feature type="domain" description="RRM" evidence="9">
    <location>
        <begin position="161"/>
        <end position="259"/>
    </location>
</feature>
<evidence type="ECO:0000256" key="3">
    <source>
        <dbReference type="ARBA" id="ARBA00007077"/>
    </source>
</evidence>
<dbReference type="Pfam" id="PF00076">
    <property type="entry name" value="RRM_1"/>
    <property type="match status" value="1"/>
</dbReference>
<proteinExistence type="inferred from homology"/>
<dbReference type="PANTHER" id="PTHR23236:SF25">
    <property type="entry name" value="RNA-BINDING PROTEIN 34"/>
    <property type="match status" value="1"/>
</dbReference>
<feature type="domain" description="RRM" evidence="9">
    <location>
        <begin position="267"/>
        <end position="344"/>
    </location>
</feature>
<dbReference type="InterPro" id="IPR000504">
    <property type="entry name" value="RRM_dom"/>
</dbReference>
<reference evidence="10 11" key="1">
    <citation type="submission" date="2016-04" db="EMBL/GenBank/DDBJ databases">
        <title>Evolutionary innovation and constraint leading to complex multicellularity in the Ascomycota.</title>
        <authorList>
            <person name="Cisse O."/>
            <person name="Nguyen A."/>
            <person name="Hewitt D.A."/>
            <person name="Jedd G."/>
            <person name="Stajich J.E."/>
        </authorList>
    </citation>
    <scope>NUCLEOTIDE SEQUENCE [LARGE SCALE GENOMIC DNA]</scope>
    <source>
        <strain evidence="10 11">DAH-3</strain>
    </source>
</reference>
<keyword evidence="11" id="KW-1185">Reference proteome</keyword>
<dbReference type="InterPro" id="IPR035979">
    <property type="entry name" value="RBD_domain_sf"/>
</dbReference>
<dbReference type="OrthoDB" id="442677at2759"/>
<dbReference type="GO" id="GO:0005730">
    <property type="term" value="C:nucleolus"/>
    <property type="evidence" value="ECO:0007669"/>
    <property type="project" value="UniProtKB-SubCell"/>
</dbReference>
<feature type="region of interest" description="Disordered" evidence="8">
    <location>
        <begin position="43"/>
        <end position="68"/>
    </location>
</feature>
<dbReference type="InterPro" id="IPR034221">
    <property type="entry name" value="RBM34_RRM2"/>
</dbReference>
<comment type="function">
    <text evidence="1">Involved in pre-25S rRNA processing.</text>
</comment>
<evidence type="ECO:0000259" key="9">
    <source>
        <dbReference type="PROSITE" id="PS50102"/>
    </source>
</evidence>
<dbReference type="AlphaFoldDB" id="A0A1U7LVB4"/>
<gene>
    <name evidence="10" type="ORF">NEOLI_001917</name>
</gene>
<sequence>MGKKILSKSNKGELKPSLKDLFKTSAGTIAKPVTTKETTILYRPETPEPEIINKQEGEQKKIRKRKRYDTEIEDEYLQKIYGMNKKVKKKEDYSKPKTEDQETISDDIIRHSTSLRKDSNENPKSNDSKSLLDSEEKNDNDYPPEHEAHEKQALEIQKASQTIFIGNLPVSVITNKADYKELKELFSQVGKIKSIRFRSIAFSELLPRKIAFINNKFHKGRDNINGYLVFSEECSVKKALSLNGTVFRKHHLRVDSVAHPAVQDTKRCVFVGNIAFDERENALWEFFKGSGKIESVRIVRDSKTNLGKGFAYVQFTDKDSVEKALLNHESKLNSRKLRITRAKAIKKNGLPMKGENNKEKTVIGRAKRVLGKASRSQLLEGIRAKSTDKINLSRKKSSKKKK</sequence>
<evidence type="ECO:0000256" key="8">
    <source>
        <dbReference type="SAM" id="MobiDB-lite"/>
    </source>
</evidence>
<feature type="compositionally biased region" description="Basic and acidic residues" evidence="8">
    <location>
        <begin position="51"/>
        <end position="60"/>
    </location>
</feature>
<dbReference type="GO" id="GO:0019843">
    <property type="term" value="F:rRNA binding"/>
    <property type="evidence" value="ECO:0007669"/>
    <property type="project" value="TreeGrafter"/>
</dbReference>
<evidence type="ECO:0000256" key="6">
    <source>
        <dbReference type="ARBA" id="ARBA00023242"/>
    </source>
</evidence>
<dbReference type="Gene3D" id="3.30.70.330">
    <property type="match status" value="2"/>
</dbReference>
<dbReference type="Proteomes" id="UP000186594">
    <property type="component" value="Unassembled WGS sequence"/>
</dbReference>
<keyword evidence="6" id="KW-0539">Nucleus</keyword>
<accession>A0A1U7LVB4</accession>
<feature type="region of interest" description="Disordered" evidence="8">
    <location>
        <begin position="87"/>
        <end position="148"/>
    </location>
</feature>
<dbReference type="EMBL" id="LXFE01000172">
    <property type="protein sequence ID" value="OLL26513.1"/>
    <property type="molecule type" value="Genomic_DNA"/>
</dbReference>
<evidence type="ECO:0000256" key="7">
    <source>
        <dbReference type="PROSITE-ProRule" id="PRU00176"/>
    </source>
</evidence>
<evidence type="ECO:0000256" key="1">
    <source>
        <dbReference type="ARBA" id="ARBA00002475"/>
    </source>
</evidence>
<dbReference type="CDD" id="cd12395">
    <property type="entry name" value="RRM2_RBM34"/>
    <property type="match status" value="1"/>
</dbReference>
<organism evidence="10 11">
    <name type="scientific">Neolecta irregularis (strain DAH-3)</name>
    <dbReference type="NCBI Taxonomy" id="1198029"/>
    <lineage>
        <taxon>Eukaryota</taxon>
        <taxon>Fungi</taxon>
        <taxon>Dikarya</taxon>
        <taxon>Ascomycota</taxon>
        <taxon>Taphrinomycotina</taxon>
        <taxon>Neolectales</taxon>
        <taxon>Neolectaceae</taxon>
        <taxon>Neolecta</taxon>
    </lineage>
</organism>
<feature type="compositionally biased region" description="Basic and acidic residues" evidence="8">
    <location>
        <begin position="107"/>
        <end position="148"/>
    </location>
</feature>
<dbReference type="STRING" id="1198029.A0A1U7LVB4"/>
<dbReference type="PROSITE" id="PS50102">
    <property type="entry name" value="RRM"/>
    <property type="match status" value="2"/>
</dbReference>
<dbReference type="GO" id="GO:0000463">
    <property type="term" value="P:maturation of LSU-rRNA from tricistronic rRNA transcript (SSU-rRNA, 5.8S rRNA, LSU-rRNA)"/>
    <property type="evidence" value="ECO:0007669"/>
    <property type="project" value="TreeGrafter"/>
</dbReference>
<dbReference type="OMA" id="FMNISPV"/>
<protein>
    <recommendedName>
        <fullName evidence="4">Nucleolar protein 12</fullName>
    </recommendedName>
</protein>
<name>A0A1U7LVB4_NEOID</name>
<evidence type="ECO:0000256" key="4">
    <source>
        <dbReference type="ARBA" id="ARBA00015520"/>
    </source>
</evidence>
<evidence type="ECO:0000313" key="10">
    <source>
        <dbReference type="EMBL" id="OLL26513.1"/>
    </source>
</evidence>
<dbReference type="InterPro" id="IPR012677">
    <property type="entry name" value="Nucleotide-bd_a/b_plait_sf"/>
</dbReference>
<evidence type="ECO:0000313" key="11">
    <source>
        <dbReference type="Proteomes" id="UP000186594"/>
    </source>
</evidence>
<keyword evidence="5 7" id="KW-0694">RNA-binding</keyword>
<comment type="similarity">
    <text evidence="3">Belongs to the RRM RBM34 family.</text>
</comment>
<comment type="subcellular location">
    <subcellularLocation>
        <location evidence="2">Nucleus</location>
        <location evidence="2">Nucleolus</location>
    </subcellularLocation>
</comment>
<dbReference type="PANTHER" id="PTHR23236">
    <property type="entry name" value="EUKARYOTIC TRANSLATION INITIATION FACTOR 4B/4H"/>
    <property type="match status" value="1"/>
</dbReference>
<feature type="compositionally biased region" description="Basic and acidic residues" evidence="8">
    <location>
        <begin position="89"/>
        <end position="100"/>
    </location>
</feature>
<dbReference type="SUPFAM" id="SSF54928">
    <property type="entry name" value="RNA-binding domain, RBD"/>
    <property type="match status" value="2"/>
</dbReference>